<dbReference type="GO" id="GO:0051536">
    <property type="term" value="F:iron-sulfur cluster binding"/>
    <property type="evidence" value="ECO:0007669"/>
    <property type="project" value="UniProtKB-KW"/>
</dbReference>
<dbReference type="SUPFAM" id="SSF53383">
    <property type="entry name" value="PLP-dependent transferases"/>
    <property type="match status" value="1"/>
</dbReference>
<dbReference type="Gene3D" id="3.40.640.10">
    <property type="entry name" value="Type I PLP-dependent aspartate aminotransferase-like (Major domain)"/>
    <property type="match status" value="1"/>
</dbReference>
<comment type="catalytic activity">
    <reaction evidence="8">
        <text>(sulfur carrier)-H + L-cysteine = (sulfur carrier)-SH + L-alanine</text>
        <dbReference type="Rhea" id="RHEA:43892"/>
        <dbReference type="Rhea" id="RHEA-COMP:14737"/>
        <dbReference type="Rhea" id="RHEA-COMP:14739"/>
        <dbReference type="ChEBI" id="CHEBI:29917"/>
        <dbReference type="ChEBI" id="CHEBI:35235"/>
        <dbReference type="ChEBI" id="CHEBI:57972"/>
        <dbReference type="ChEBI" id="CHEBI:64428"/>
        <dbReference type="EC" id="2.8.1.7"/>
    </reaction>
</comment>
<dbReference type="GO" id="GO:0046872">
    <property type="term" value="F:metal ion binding"/>
    <property type="evidence" value="ECO:0007669"/>
    <property type="project" value="UniProtKB-KW"/>
</dbReference>
<evidence type="ECO:0000256" key="5">
    <source>
        <dbReference type="ARBA" id="ARBA00022898"/>
    </source>
</evidence>
<dbReference type="AlphaFoldDB" id="A0A517Z890"/>
<evidence type="ECO:0000256" key="3">
    <source>
        <dbReference type="ARBA" id="ARBA00022679"/>
    </source>
</evidence>
<keyword evidence="11" id="KW-1185">Reference proteome</keyword>
<dbReference type="Pfam" id="PF00266">
    <property type="entry name" value="Aminotran_5"/>
    <property type="match status" value="1"/>
</dbReference>
<evidence type="ECO:0000256" key="4">
    <source>
        <dbReference type="ARBA" id="ARBA00022723"/>
    </source>
</evidence>
<comment type="cofactor">
    <cofactor evidence="1">
        <name>pyridoxal 5'-phosphate</name>
        <dbReference type="ChEBI" id="CHEBI:597326"/>
    </cofactor>
</comment>
<keyword evidence="4" id="KW-0479">Metal-binding</keyword>
<evidence type="ECO:0000313" key="11">
    <source>
        <dbReference type="Proteomes" id="UP000320496"/>
    </source>
</evidence>
<evidence type="ECO:0000256" key="1">
    <source>
        <dbReference type="ARBA" id="ARBA00001933"/>
    </source>
</evidence>
<evidence type="ECO:0000256" key="7">
    <source>
        <dbReference type="ARBA" id="ARBA00023014"/>
    </source>
</evidence>
<dbReference type="PANTHER" id="PTHR11601:SF34">
    <property type="entry name" value="CYSTEINE DESULFURASE"/>
    <property type="match status" value="1"/>
</dbReference>
<dbReference type="InterPro" id="IPR015424">
    <property type="entry name" value="PyrdxlP-dep_Trfase"/>
</dbReference>
<proteinExistence type="inferred from homology"/>
<evidence type="ECO:0000256" key="6">
    <source>
        <dbReference type="ARBA" id="ARBA00023004"/>
    </source>
</evidence>
<dbReference type="OrthoDB" id="9808002at2"/>
<keyword evidence="6" id="KW-0408">Iron</keyword>
<protein>
    <submittedName>
        <fullName evidence="10">Cysteine desulfurase</fullName>
        <ecNumber evidence="10">2.8.1.7</ecNumber>
    </submittedName>
</protein>
<dbReference type="InterPro" id="IPR000192">
    <property type="entry name" value="Aminotrans_V_dom"/>
</dbReference>
<dbReference type="InterPro" id="IPR016454">
    <property type="entry name" value="Cysteine_dSase"/>
</dbReference>
<evidence type="ECO:0000259" key="9">
    <source>
        <dbReference type="Pfam" id="PF00266"/>
    </source>
</evidence>
<dbReference type="InterPro" id="IPR015421">
    <property type="entry name" value="PyrdxlP-dep_Trfase_major"/>
</dbReference>
<evidence type="ECO:0000256" key="2">
    <source>
        <dbReference type="ARBA" id="ARBA00006490"/>
    </source>
</evidence>
<dbReference type="RefSeq" id="WP_145369951.1">
    <property type="nucleotide sequence ID" value="NZ_CP036275.1"/>
</dbReference>
<evidence type="ECO:0000256" key="8">
    <source>
        <dbReference type="ARBA" id="ARBA00050776"/>
    </source>
</evidence>
<name>A0A517Z890_9PLAN</name>
<dbReference type="KEGG" id="mri:Mal4_30240"/>
<dbReference type="GO" id="GO:0031071">
    <property type="term" value="F:cysteine desulfurase activity"/>
    <property type="evidence" value="ECO:0007669"/>
    <property type="project" value="UniProtKB-EC"/>
</dbReference>
<dbReference type="PIRSF" id="PIRSF005572">
    <property type="entry name" value="NifS"/>
    <property type="match status" value="1"/>
</dbReference>
<keyword evidence="3 10" id="KW-0808">Transferase</keyword>
<feature type="domain" description="Aminotransferase class V" evidence="9">
    <location>
        <begin position="10"/>
        <end position="365"/>
    </location>
</feature>
<organism evidence="10 11">
    <name type="scientific">Maioricimonas rarisocia</name>
    <dbReference type="NCBI Taxonomy" id="2528026"/>
    <lineage>
        <taxon>Bacteria</taxon>
        <taxon>Pseudomonadati</taxon>
        <taxon>Planctomycetota</taxon>
        <taxon>Planctomycetia</taxon>
        <taxon>Planctomycetales</taxon>
        <taxon>Planctomycetaceae</taxon>
        <taxon>Maioricimonas</taxon>
    </lineage>
</organism>
<comment type="similarity">
    <text evidence="2">Belongs to the class-V pyridoxal-phosphate-dependent aminotransferase family. NifS/IscS subfamily.</text>
</comment>
<dbReference type="EC" id="2.8.1.7" evidence="10"/>
<dbReference type="Proteomes" id="UP000320496">
    <property type="component" value="Chromosome"/>
</dbReference>
<dbReference type="PANTHER" id="PTHR11601">
    <property type="entry name" value="CYSTEINE DESULFURYLASE FAMILY MEMBER"/>
    <property type="match status" value="1"/>
</dbReference>
<dbReference type="InterPro" id="IPR015422">
    <property type="entry name" value="PyrdxlP-dep_Trfase_small"/>
</dbReference>
<keyword evidence="5" id="KW-0663">Pyridoxal phosphate</keyword>
<dbReference type="EMBL" id="CP036275">
    <property type="protein sequence ID" value="QDU38694.1"/>
    <property type="molecule type" value="Genomic_DNA"/>
</dbReference>
<accession>A0A517Z890</accession>
<sequence>MSPSDTLIDLDHNATTRPSPAVIEAVTRTMRDAYANPGSRHAAGRRARNALESARETIARILDAEPEEVIFTSGGTEASNLALFGFASGPKGMLALPPAEHPATEETVRVLQSRGWQRVVLPVDTEGRLVQEALPALPWNEVRLATCLLAHNETGVIQDVQPLAKLCAEHRIPLHIDAVQAVGKIPVSFSQLNATTLAVGAHKFHGPRGIGALLLRKGARIVPRQYGGHQEQGHRPGTETVALAVGMATALEEWNREYDVRTERIRQLRDRLEAGLTEQCGPVVINGSREHRLPNTLNIAFPGCDGEAMLVALDLANVCCSMGSACASGSSEPAPVLVAMQKPPEVYKASLRFSVGIDNTLEEIDEAIRRVAEVVRRQRQAT</sequence>
<gene>
    <name evidence="10" type="primary">nifS</name>
    <name evidence="10" type="ORF">Mal4_30240</name>
</gene>
<evidence type="ECO:0000313" key="10">
    <source>
        <dbReference type="EMBL" id="QDU38694.1"/>
    </source>
</evidence>
<keyword evidence="7" id="KW-0411">Iron-sulfur</keyword>
<reference evidence="10 11" key="1">
    <citation type="submission" date="2019-02" db="EMBL/GenBank/DDBJ databases">
        <title>Deep-cultivation of Planctomycetes and their phenomic and genomic characterization uncovers novel biology.</title>
        <authorList>
            <person name="Wiegand S."/>
            <person name="Jogler M."/>
            <person name="Boedeker C."/>
            <person name="Pinto D."/>
            <person name="Vollmers J."/>
            <person name="Rivas-Marin E."/>
            <person name="Kohn T."/>
            <person name="Peeters S.H."/>
            <person name="Heuer A."/>
            <person name="Rast P."/>
            <person name="Oberbeckmann S."/>
            <person name="Bunk B."/>
            <person name="Jeske O."/>
            <person name="Meyerdierks A."/>
            <person name="Storesund J.E."/>
            <person name="Kallscheuer N."/>
            <person name="Luecker S."/>
            <person name="Lage O.M."/>
            <person name="Pohl T."/>
            <person name="Merkel B.J."/>
            <person name="Hornburger P."/>
            <person name="Mueller R.-W."/>
            <person name="Bruemmer F."/>
            <person name="Labrenz M."/>
            <person name="Spormann A.M."/>
            <person name="Op den Camp H."/>
            <person name="Overmann J."/>
            <person name="Amann R."/>
            <person name="Jetten M.S.M."/>
            <person name="Mascher T."/>
            <person name="Medema M.H."/>
            <person name="Devos D.P."/>
            <person name="Kaster A.-K."/>
            <person name="Ovreas L."/>
            <person name="Rohde M."/>
            <person name="Galperin M.Y."/>
            <person name="Jogler C."/>
        </authorList>
    </citation>
    <scope>NUCLEOTIDE SEQUENCE [LARGE SCALE GENOMIC DNA]</scope>
    <source>
        <strain evidence="10 11">Mal4</strain>
    </source>
</reference>
<dbReference type="Gene3D" id="3.90.1150.10">
    <property type="entry name" value="Aspartate Aminotransferase, domain 1"/>
    <property type="match status" value="1"/>
</dbReference>
<dbReference type="Gene3D" id="1.10.260.50">
    <property type="match status" value="1"/>
</dbReference>